<dbReference type="EMBL" id="WNYA01017069">
    <property type="protein sequence ID" value="KAG8538999.1"/>
    <property type="molecule type" value="Genomic_DNA"/>
</dbReference>
<proteinExistence type="predicted"/>
<sequence>MYSCHCLGSKPHKNSPALDPVRLGQISYWPKEEDHHSYGSKTRNSLLASGGKSSQGSNSRGKIRGKRLLKRP</sequence>
<dbReference type="AlphaFoldDB" id="A0AAV6YNI2"/>
<feature type="region of interest" description="Disordered" evidence="1">
    <location>
        <begin position="32"/>
        <end position="72"/>
    </location>
</feature>
<gene>
    <name evidence="2" type="ORF">GDO81_021631</name>
</gene>
<feature type="region of interest" description="Disordered" evidence="1">
    <location>
        <begin position="1"/>
        <end position="20"/>
    </location>
</feature>
<evidence type="ECO:0000256" key="1">
    <source>
        <dbReference type="SAM" id="MobiDB-lite"/>
    </source>
</evidence>
<comment type="caution">
    <text evidence="2">The sequence shown here is derived from an EMBL/GenBank/DDBJ whole genome shotgun (WGS) entry which is preliminary data.</text>
</comment>
<dbReference type="Proteomes" id="UP000824782">
    <property type="component" value="Unassembled WGS sequence"/>
</dbReference>
<feature type="compositionally biased region" description="Basic residues" evidence="1">
    <location>
        <begin position="61"/>
        <end position="72"/>
    </location>
</feature>
<reference evidence="2" key="1">
    <citation type="thesis" date="2020" institute="ProQuest LLC" country="789 East Eisenhower Parkway, Ann Arbor, MI, USA">
        <title>Comparative Genomics and Chromosome Evolution.</title>
        <authorList>
            <person name="Mudd A.B."/>
        </authorList>
    </citation>
    <scope>NUCLEOTIDE SEQUENCE</scope>
    <source>
        <strain evidence="2">237g6f4</strain>
        <tissue evidence="2">Blood</tissue>
    </source>
</reference>
<protein>
    <submittedName>
        <fullName evidence="2">Uncharacterized protein</fullName>
    </submittedName>
</protein>
<accession>A0AAV6YNI2</accession>
<name>A0AAV6YNI2_ENGPU</name>
<evidence type="ECO:0000313" key="3">
    <source>
        <dbReference type="Proteomes" id="UP000824782"/>
    </source>
</evidence>
<evidence type="ECO:0000313" key="2">
    <source>
        <dbReference type="EMBL" id="KAG8538999.1"/>
    </source>
</evidence>
<keyword evidence="3" id="KW-1185">Reference proteome</keyword>
<feature type="compositionally biased region" description="Polar residues" evidence="1">
    <location>
        <begin position="39"/>
        <end position="59"/>
    </location>
</feature>
<organism evidence="2 3">
    <name type="scientific">Engystomops pustulosus</name>
    <name type="common">Tungara frog</name>
    <name type="synonym">Physalaemus pustulosus</name>
    <dbReference type="NCBI Taxonomy" id="76066"/>
    <lineage>
        <taxon>Eukaryota</taxon>
        <taxon>Metazoa</taxon>
        <taxon>Chordata</taxon>
        <taxon>Craniata</taxon>
        <taxon>Vertebrata</taxon>
        <taxon>Euteleostomi</taxon>
        <taxon>Amphibia</taxon>
        <taxon>Batrachia</taxon>
        <taxon>Anura</taxon>
        <taxon>Neobatrachia</taxon>
        <taxon>Hyloidea</taxon>
        <taxon>Leptodactylidae</taxon>
        <taxon>Leiuperinae</taxon>
        <taxon>Engystomops</taxon>
    </lineage>
</organism>